<comment type="cofactor">
    <cofactor evidence="1">
        <name>Mg(2+)</name>
        <dbReference type="ChEBI" id="CHEBI:18420"/>
    </cofactor>
</comment>
<evidence type="ECO:0000256" key="3">
    <source>
        <dbReference type="ARBA" id="ARBA00034247"/>
    </source>
</evidence>
<comment type="caution">
    <text evidence="6">The sequence shown here is derived from an EMBL/GenBank/DDBJ whole genome shotgun (WGS) entry which is preliminary data.</text>
</comment>
<dbReference type="GO" id="GO:0043709">
    <property type="term" value="P:cell adhesion involved in single-species biofilm formation"/>
    <property type="evidence" value="ECO:0007669"/>
    <property type="project" value="TreeGrafter"/>
</dbReference>
<keyword evidence="4" id="KW-0472">Membrane</keyword>
<feature type="transmembrane region" description="Helical" evidence="4">
    <location>
        <begin position="334"/>
        <end position="352"/>
    </location>
</feature>
<dbReference type="Pfam" id="PF00990">
    <property type="entry name" value="GGDEF"/>
    <property type="match status" value="1"/>
</dbReference>
<evidence type="ECO:0000313" key="6">
    <source>
        <dbReference type="EMBL" id="MBB6541799.1"/>
    </source>
</evidence>
<keyword evidence="4" id="KW-1133">Transmembrane helix</keyword>
<evidence type="ECO:0000256" key="2">
    <source>
        <dbReference type="ARBA" id="ARBA00012528"/>
    </source>
</evidence>
<sequence length="539" mass="61145">MSTAVLSSIFLFTYILLSGNFAFANANNTAQQFTQIDLQLKWRHQFQFAGYYMAKEKGYYRKYGLEVNLIERTTGPSPIEKLSYGDVDYAIGAAGAIVYRANGVPLVALASFFQHSPSLLISRYPKLSDLINKKVMITKGLMNAEIIAMFKKYHLHTNKMNIIATQESLTEFIKGNVDAYNVYTSNELYSLNKKGVEFYAFRPSDHGINFYGDVLLTLENTVNNKPEEVEHITEATIEGWRYAINNIDETIDIIVEKYNSQNKTKAELKFEAQQLIELMYADIIPLGYMNSERWEAILLALQEVEILDNPQVDLNRFIYSSTSKVSVWQALVNFKTQALVLLVILFTIALIFHNRRLKVKIREHTQQLDHERVKAEKDARTDSLTQLGNRRKFMEGINHDLSIAARNKLDFSITYIDIDFFKTINDTYGHAAGDKVLQELADILKNNTRPSDNVARIGGEEFSITSLGKNKSTAAALAERIRKKVEEHTFMLGGEEVKITISLGVSTLTDTQTSDELLKSTDDALYKAKNLGRNQVQVA</sequence>
<proteinExistence type="predicted"/>
<comment type="catalytic activity">
    <reaction evidence="3">
        <text>2 GTP = 3',3'-c-di-GMP + 2 diphosphate</text>
        <dbReference type="Rhea" id="RHEA:24898"/>
        <dbReference type="ChEBI" id="CHEBI:33019"/>
        <dbReference type="ChEBI" id="CHEBI:37565"/>
        <dbReference type="ChEBI" id="CHEBI:58805"/>
        <dbReference type="EC" id="2.7.7.65"/>
    </reaction>
</comment>
<dbReference type="NCBIfam" id="TIGR00254">
    <property type="entry name" value="GGDEF"/>
    <property type="match status" value="1"/>
</dbReference>
<dbReference type="Gene3D" id="3.40.190.10">
    <property type="entry name" value="Periplasmic binding protein-like II"/>
    <property type="match status" value="2"/>
</dbReference>
<protein>
    <recommendedName>
        <fullName evidence="2">diguanylate cyclase</fullName>
        <ecNumber evidence="2">2.7.7.65</ecNumber>
    </recommendedName>
</protein>
<dbReference type="RefSeq" id="WP_184421452.1">
    <property type="nucleotide sequence ID" value="NZ_AP027362.1"/>
</dbReference>
<dbReference type="InterPro" id="IPR000160">
    <property type="entry name" value="GGDEF_dom"/>
</dbReference>
<dbReference type="GO" id="GO:0005886">
    <property type="term" value="C:plasma membrane"/>
    <property type="evidence" value="ECO:0007669"/>
    <property type="project" value="TreeGrafter"/>
</dbReference>
<dbReference type="EC" id="2.7.7.65" evidence="2"/>
<name>A0A7X0TS73_9GAMM</name>
<dbReference type="PANTHER" id="PTHR45138">
    <property type="entry name" value="REGULATORY COMPONENTS OF SENSORY TRANSDUCTION SYSTEM"/>
    <property type="match status" value="1"/>
</dbReference>
<keyword evidence="4" id="KW-0812">Transmembrane</keyword>
<organism evidence="6 7">
    <name type="scientific">Thalassotalea piscium</name>
    <dbReference type="NCBI Taxonomy" id="1230533"/>
    <lineage>
        <taxon>Bacteria</taxon>
        <taxon>Pseudomonadati</taxon>
        <taxon>Pseudomonadota</taxon>
        <taxon>Gammaproteobacteria</taxon>
        <taxon>Alteromonadales</taxon>
        <taxon>Colwelliaceae</taxon>
        <taxon>Thalassotalea</taxon>
    </lineage>
</organism>
<dbReference type="PANTHER" id="PTHR45138:SF9">
    <property type="entry name" value="DIGUANYLATE CYCLASE DGCM-RELATED"/>
    <property type="match status" value="1"/>
</dbReference>
<dbReference type="Proteomes" id="UP000537141">
    <property type="component" value="Unassembled WGS sequence"/>
</dbReference>
<dbReference type="PROSITE" id="PS50887">
    <property type="entry name" value="GGDEF"/>
    <property type="match status" value="1"/>
</dbReference>
<dbReference type="SUPFAM" id="SSF53850">
    <property type="entry name" value="Periplasmic binding protein-like II"/>
    <property type="match status" value="1"/>
</dbReference>
<dbReference type="GO" id="GO:1902201">
    <property type="term" value="P:negative regulation of bacterial-type flagellum-dependent cell motility"/>
    <property type="evidence" value="ECO:0007669"/>
    <property type="project" value="TreeGrafter"/>
</dbReference>
<dbReference type="InterPro" id="IPR050469">
    <property type="entry name" value="Diguanylate_Cyclase"/>
</dbReference>
<keyword evidence="7" id="KW-1185">Reference proteome</keyword>
<dbReference type="InterPro" id="IPR043128">
    <property type="entry name" value="Rev_trsase/Diguanyl_cyclase"/>
</dbReference>
<dbReference type="Pfam" id="PF09084">
    <property type="entry name" value="NMT1"/>
    <property type="match status" value="1"/>
</dbReference>
<dbReference type="GO" id="GO:0052621">
    <property type="term" value="F:diguanylate cyclase activity"/>
    <property type="evidence" value="ECO:0007669"/>
    <property type="project" value="UniProtKB-EC"/>
</dbReference>
<gene>
    <name evidence="6" type="ORF">HNQ55_000273</name>
</gene>
<dbReference type="AlphaFoldDB" id="A0A7X0TS73"/>
<reference evidence="6 7" key="1">
    <citation type="submission" date="2020-08" db="EMBL/GenBank/DDBJ databases">
        <title>Genomic Encyclopedia of Type Strains, Phase IV (KMG-IV): sequencing the most valuable type-strain genomes for metagenomic binning, comparative biology and taxonomic classification.</title>
        <authorList>
            <person name="Goeker M."/>
        </authorList>
    </citation>
    <scope>NUCLEOTIDE SEQUENCE [LARGE SCALE GENOMIC DNA]</scope>
    <source>
        <strain evidence="6 7">DSM 26287</strain>
    </source>
</reference>
<dbReference type="Gene3D" id="3.30.70.270">
    <property type="match status" value="1"/>
</dbReference>
<dbReference type="CDD" id="cd01949">
    <property type="entry name" value="GGDEF"/>
    <property type="match status" value="1"/>
</dbReference>
<evidence type="ECO:0000259" key="5">
    <source>
        <dbReference type="PROSITE" id="PS50887"/>
    </source>
</evidence>
<dbReference type="EMBL" id="JACHHU010000001">
    <property type="protein sequence ID" value="MBB6541799.1"/>
    <property type="molecule type" value="Genomic_DNA"/>
</dbReference>
<feature type="domain" description="GGDEF" evidence="5">
    <location>
        <begin position="409"/>
        <end position="539"/>
    </location>
</feature>
<dbReference type="SUPFAM" id="SSF55073">
    <property type="entry name" value="Nucleotide cyclase"/>
    <property type="match status" value="1"/>
</dbReference>
<evidence type="ECO:0000313" key="7">
    <source>
        <dbReference type="Proteomes" id="UP000537141"/>
    </source>
</evidence>
<dbReference type="SMART" id="SM00267">
    <property type="entry name" value="GGDEF"/>
    <property type="match status" value="1"/>
</dbReference>
<dbReference type="InterPro" id="IPR015168">
    <property type="entry name" value="SsuA/THI5"/>
</dbReference>
<evidence type="ECO:0000256" key="4">
    <source>
        <dbReference type="SAM" id="Phobius"/>
    </source>
</evidence>
<evidence type="ECO:0000256" key="1">
    <source>
        <dbReference type="ARBA" id="ARBA00001946"/>
    </source>
</evidence>
<dbReference type="FunFam" id="3.30.70.270:FF:000001">
    <property type="entry name" value="Diguanylate cyclase domain protein"/>
    <property type="match status" value="1"/>
</dbReference>
<accession>A0A7X0TS73</accession>
<dbReference type="InterPro" id="IPR029787">
    <property type="entry name" value="Nucleotide_cyclase"/>
</dbReference>